<dbReference type="Proteomes" id="UP000034588">
    <property type="component" value="Unassembled WGS sequence"/>
</dbReference>
<name>A0A0G1VY35_9BACT</name>
<comment type="caution">
    <text evidence="2">The sequence shown here is derived from an EMBL/GenBank/DDBJ whole genome shotgun (WGS) entry which is preliminary data.</text>
</comment>
<feature type="transmembrane region" description="Helical" evidence="1">
    <location>
        <begin position="87"/>
        <end position="110"/>
    </location>
</feature>
<feature type="transmembrane region" description="Helical" evidence="1">
    <location>
        <begin position="237"/>
        <end position="257"/>
    </location>
</feature>
<feature type="transmembrane region" description="Helical" evidence="1">
    <location>
        <begin position="373"/>
        <end position="392"/>
    </location>
</feature>
<feature type="transmembrane region" description="Helical" evidence="1">
    <location>
        <begin position="168"/>
        <end position="185"/>
    </location>
</feature>
<feature type="transmembrane region" description="Helical" evidence="1">
    <location>
        <begin position="404"/>
        <end position="422"/>
    </location>
</feature>
<accession>A0A0G1VY35</accession>
<dbReference type="AlphaFoldDB" id="A0A0G1VY35"/>
<evidence type="ECO:0000313" key="3">
    <source>
        <dbReference type="Proteomes" id="UP000034588"/>
    </source>
</evidence>
<dbReference type="EMBL" id="LCQD01000020">
    <property type="protein sequence ID" value="KKW11376.1"/>
    <property type="molecule type" value="Genomic_DNA"/>
</dbReference>
<dbReference type="InterPro" id="IPR018580">
    <property type="entry name" value="Uncharacterised_YfhO"/>
</dbReference>
<feature type="transmembrane region" description="Helical" evidence="1">
    <location>
        <begin position="735"/>
        <end position="755"/>
    </location>
</feature>
<feature type="transmembrane region" description="Helical" evidence="1">
    <location>
        <begin position="428"/>
        <end position="446"/>
    </location>
</feature>
<evidence type="ECO:0008006" key="4">
    <source>
        <dbReference type="Google" id="ProtNLM"/>
    </source>
</evidence>
<keyword evidence="1" id="KW-0472">Membrane</keyword>
<proteinExistence type="predicted"/>
<keyword evidence="1" id="KW-1133">Transmembrane helix</keyword>
<feature type="transmembrane region" description="Helical" evidence="1">
    <location>
        <begin position="307"/>
        <end position="327"/>
    </location>
</feature>
<protein>
    <recommendedName>
        <fullName evidence="4">Bacterial membrane protein YfhO</fullName>
    </recommendedName>
</protein>
<gene>
    <name evidence="2" type="ORF">UY48_C0020G0004</name>
</gene>
<keyword evidence="1" id="KW-0812">Transmembrane</keyword>
<reference evidence="2 3" key="1">
    <citation type="journal article" date="2015" name="Nature">
        <title>rRNA introns, odd ribosomes, and small enigmatic genomes across a large radiation of phyla.</title>
        <authorList>
            <person name="Brown C.T."/>
            <person name="Hug L.A."/>
            <person name="Thomas B.C."/>
            <person name="Sharon I."/>
            <person name="Castelle C.J."/>
            <person name="Singh A."/>
            <person name="Wilkins M.J."/>
            <person name="Williams K.H."/>
            <person name="Banfield J.F."/>
        </authorList>
    </citation>
    <scope>NUCLEOTIDE SEQUENCE [LARGE SCALE GENOMIC DNA]</scope>
</reference>
<feature type="transmembrane region" description="Helical" evidence="1">
    <location>
        <begin position="334"/>
        <end position="353"/>
    </location>
</feature>
<feature type="transmembrane region" description="Helical" evidence="1">
    <location>
        <begin position="192"/>
        <end position="225"/>
    </location>
</feature>
<feature type="transmembrane region" description="Helical" evidence="1">
    <location>
        <begin position="453"/>
        <end position="474"/>
    </location>
</feature>
<dbReference type="PANTHER" id="PTHR38454:SF1">
    <property type="entry name" value="INTEGRAL MEMBRANE PROTEIN"/>
    <property type="match status" value="1"/>
</dbReference>
<sequence length="766" mass="85232">MKRTPAIIGIVVCAILASIFIYPIFSGLILLPLDLLVSNSGPWHYASTILLKNSYMVDSIIQMFPWKHLTFTSLTSGIVPLWNPYQFMGLPFMASMKPLVFYPANVFFVFGELRAWNTLLWLQLFLSLWFTYLLVRSLRFGAVFSLLAAIAFAFSSLMMSVLEFGSEGHVLLWLPIFLYLAKQYIATVKPGWVVGMAFTIAFAIFAGHLQYAAYVLLYLAAFAVFETLKEKKPFRTVLPIFLAIGVGSAIAAVQLLPGIEMFQHSYRGLVGNYGIFANGLLKPYHLLRLLSPDWFGNPVSLDLYGGYIESSGYFGIIPLFFALYAVIYGRKNSYVRFFSAAAAVALLLSFNGIGQVLYILRIPIITSGSGGRIFSMFLFSGAVLSGFGLQAFMRDGQEQRKLRFLLYFLGFAAVCFGVGGATLGNIKIQIAALAGFGVGAFLYIRYGKKIPFAYILFVGAVLVLTFGDLFRMGYRFLTFSNEKFLYPDVAVTRFIRNAAAASLGREYGLTEPEINTALGVYSTETYNPLFPLRTARLLQALENKSGAPLADNKYYLTRNPRMKSVLDFLGVYFIVVPKGVNPAITLWNNSQYEKDLTKIYEDEGNDVYQLLTAIPRFGLYWDIRDGVSDEESLQAIENQSVNFKNTLLIQEQLSETFVPGTGSADLVSSDLNNLSFRVQTDRPAVFYLSDGNFPGWHASVNGKETPVLHANYNFRGVLVPAGRSDIEFWYLPKSVIVGGIVSILGIVVTVGFVIVDNIIQSRKKGE</sequence>
<evidence type="ECO:0000313" key="2">
    <source>
        <dbReference type="EMBL" id="KKW11376.1"/>
    </source>
</evidence>
<dbReference type="PANTHER" id="PTHR38454">
    <property type="entry name" value="INTEGRAL MEMBRANE PROTEIN-RELATED"/>
    <property type="match status" value="1"/>
</dbReference>
<organism evidence="2 3">
    <name type="scientific">Candidatus Gottesmanbacteria bacterium GW2011_GWB1_49_7</name>
    <dbReference type="NCBI Taxonomy" id="1618448"/>
    <lineage>
        <taxon>Bacteria</taxon>
        <taxon>Candidatus Gottesmaniibacteriota</taxon>
    </lineage>
</organism>
<feature type="transmembrane region" description="Helical" evidence="1">
    <location>
        <begin position="116"/>
        <end position="135"/>
    </location>
</feature>
<dbReference type="Pfam" id="PF09586">
    <property type="entry name" value="YfhO"/>
    <property type="match status" value="1"/>
</dbReference>
<evidence type="ECO:0000256" key="1">
    <source>
        <dbReference type="SAM" id="Phobius"/>
    </source>
</evidence>
<feature type="transmembrane region" description="Helical" evidence="1">
    <location>
        <begin position="7"/>
        <end position="31"/>
    </location>
</feature>
<feature type="transmembrane region" description="Helical" evidence="1">
    <location>
        <begin position="142"/>
        <end position="162"/>
    </location>
</feature>